<dbReference type="Proteomes" id="UP000727456">
    <property type="component" value="Unassembled WGS sequence"/>
</dbReference>
<protein>
    <submittedName>
        <fullName evidence="3">Uncharacterized protein</fullName>
    </submittedName>
</protein>
<keyword evidence="2" id="KW-0472">Membrane</keyword>
<evidence type="ECO:0000313" key="3">
    <source>
        <dbReference type="EMBL" id="NIJ07899.1"/>
    </source>
</evidence>
<feature type="compositionally biased region" description="Basic residues" evidence="1">
    <location>
        <begin position="119"/>
        <end position="128"/>
    </location>
</feature>
<sequence>MTPIALFLALWVTLVIAPDTPTGRFLHRVMIDVPAKFFNRATRGHVLLVIIMLGLAAALAWFGGADGLRFFGMTVPDVAAWSAMFEISAYLDAIAAIVAASSALRVGAVRVRLGAASRPKSRRARGTSRPRDSRRQSHNVPANDDDCDGRLAFAS</sequence>
<proteinExistence type="predicted"/>
<gene>
    <name evidence="3" type="ORF">FHS31_001509</name>
</gene>
<accession>A0ABX0TQU4</accession>
<evidence type="ECO:0000256" key="2">
    <source>
        <dbReference type="SAM" id="Phobius"/>
    </source>
</evidence>
<evidence type="ECO:0000256" key="1">
    <source>
        <dbReference type="SAM" id="MobiDB-lite"/>
    </source>
</evidence>
<keyword evidence="2" id="KW-1133">Transmembrane helix</keyword>
<dbReference type="EMBL" id="JAAOZC010000003">
    <property type="protein sequence ID" value="NIJ07899.1"/>
    <property type="molecule type" value="Genomic_DNA"/>
</dbReference>
<evidence type="ECO:0000313" key="4">
    <source>
        <dbReference type="Proteomes" id="UP000727456"/>
    </source>
</evidence>
<comment type="caution">
    <text evidence="3">The sequence shown here is derived from an EMBL/GenBank/DDBJ whole genome shotgun (WGS) entry which is preliminary data.</text>
</comment>
<name>A0ABX0TQU4_9SPHN</name>
<reference evidence="3 4" key="1">
    <citation type="submission" date="2020-03" db="EMBL/GenBank/DDBJ databases">
        <title>Genomic Encyclopedia of Type Strains, Phase III (KMG-III): the genomes of soil and plant-associated and newly described type strains.</title>
        <authorList>
            <person name="Whitman W."/>
        </authorList>
    </citation>
    <scope>NUCLEOTIDE SEQUENCE [LARGE SCALE GENOMIC DNA]</scope>
    <source>
        <strain evidence="3 4">CECT 8804</strain>
    </source>
</reference>
<organism evidence="3 4">
    <name type="scientific">Sphingomonas vulcanisoli</name>
    <dbReference type="NCBI Taxonomy" id="1658060"/>
    <lineage>
        <taxon>Bacteria</taxon>
        <taxon>Pseudomonadati</taxon>
        <taxon>Pseudomonadota</taxon>
        <taxon>Alphaproteobacteria</taxon>
        <taxon>Sphingomonadales</taxon>
        <taxon>Sphingomonadaceae</taxon>
        <taxon>Sphingomonas</taxon>
    </lineage>
</organism>
<feature type="region of interest" description="Disordered" evidence="1">
    <location>
        <begin position="117"/>
        <end position="147"/>
    </location>
</feature>
<dbReference type="RefSeq" id="WP_167072747.1">
    <property type="nucleotide sequence ID" value="NZ_JAAOZC010000003.1"/>
</dbReference>
<keyword evidence="2" id="KW-0812">Transmembrane</keyword>
<keyword evidence="4" id="KW-1185">Reference proteome</keyword>
<feature type="transmembrane region" description="Helical" evidence="2">
    <location>
        <begin position="42"/>
        <end position="63"/>
    </location>
</feature>